<dbReference type="GO" id="GO:0005737">
    <property type="term" value="C:cytoplasm"/>
    <property type="evidence" value="ECO:0007669"/>
    <property type="project" value="UniProtKB-SubCell"/>
</dbReference>
<dbReference type="InterPro" id="IPR050210">
    <property type="entry name" value="tRNA_Adenine-N(6)_MTase"/>
</dbReference>
<dbReference type="InterPro" id="IPR007848">
    <property type="entry name" value="Small_mtfrase_dom"/>
</dbReference>
<dbReference type="HAMAP" id="MF_01872">
    <property type="entry name" value="tRNA_methyltr_YfiC"/>
    <property type="match status" value="1"/>
</dbReference>
<accession>A0A495J0A2</accession>
<evidence type="ECO:0000256" key="5">
    <source>
        <dbReference type="ARBA" id="ARBA00022694"/>
    </source>
</evidence>
<evidence type="ECO:0000256" key="2">
    <source>
        <dbReference type="ARBA" id="ARBA00022603"/>
    </source>
</evidence>
<organism evidence="8 9">
    <name type="scientific">Mucilaginibacter gracilis</name>
    <dbReference type="NCBI Taxonomy" id="423350"/>
    <lineage>
        <taxon>Bacteria</taxon>
        <taxon>Pseudomonadati</taxon>
        <taxon>Bacteroidota</taxon>
        <taxon>Sphingobacteriia</taxon>
        <taxon>Sphingobacteriales</taxon>
        <taxon>Sphingobacteriaceae</taxon>
        <taxon>Mucilaginibacter</taxon>
    </lineage>
</organism>
<evidence type="ECO:0000313" key="8">
    <source>
        <dbReference type="EMBL" id="RKR82357.1"/>
    </source>
</evidence>
<comment type="similarity">
    <text evidence="6">Belongs to the methyltransferase superfamily. tRNA (adenine-N(6)-)-methyltransferase family.</text>
</comment>
<keyword evidence="1 6" id="KW-0963">Cytoplasm</keyword>
<dbReference type="PANTHER" id="PTHR47739">
    <property type="entry name" value="TRNA1(VAL) (ADENINE(37)-N6)-METHYLTRANSFERASE"/>
    <property type="match status" value="1"/>
</dbReference>
<dbReference type="PROSITE" id="PS00092">
    <property type="entry name" value="N6_MTASE"/>
    <property type="match status" value="1"/>
</dbReference>
<keyword evidence="3 6" id="KW-0808">Transferase</keyword>
<protein>
    <recommendedName>
        <fullName evidence="6">tRNA1(Val) (adenine(37)-N6)-methyltransferase</fullName>
        <ecNumber evidence="6">2.1.1.223</ecNumber>
    </recommendedName>
    <alternativeName>
        <fullName evidence="6">tRNA m6A37 methyltransferase</fullName>
    </alternativeName>
</protein>
<dbReference type="EMBL" id="RBKU01000001">
    <property type="protein sequence ID" value="RKR82357.1"/>
    <property type="molecule type" value="Genomic_DNA"/>
</dbReference>
<evidence type="ECO:0000256" key="4">
    <source>
        <dbReference type="ARBA" id="ARBA00022691"/>
    </source>
</evidence>
<keyword evidence="2 6" id="KW-0489">Methyltransferase</keyword>
<reference evidence="8 9" key="1">
    <citation type="submission" date="2018-10" db="EMBL/GenBank/DDBJ databases">
        <title>Genomic Encyclopedia of Archaeal and Bacterial Type Strains, Phase II (KMG-II): from individual species to whole genera.</title>
        <authorList>
            <person name="Goeker M."/>
        </authorList>
    </citation>
    <scope>NUCLEOTIDE SEQUENCE [LARGE SCALE GENOMIC DNA]</scope>
    <source>
        <strain evidence="8 9">DSM 18602</strain>
    </source>
</reference>
<dbReference type="InterPro" id="IPR002052">
    <property type="entry name" value="DNA_methylase_N6_adenine_CS"/>
</dbReference>
<dbReference type="EC" id="2.1.1.223" evidence="6"/>
<dbReference type="GO" id="GO:0008033">
    <property type="term" value="P:tRNA processing"/>
    <property type="evidence" value="ECO:0007669"/>
    <property type="project" value="UniProtKB-UniRule"/>
</dbReference>
<dbReference type="AlphaFoldDB" id="A0A495J0A2"/>
<dbReference type="GO" id="GO:0032259">
    <property type="term" value="P:methylation"/>
    <property type="evidence" value="ECO:0007669"/>
    <property type="project" value="UniProtKB-KW"/>
</dbReference>
<evidence type="ECO:0000259" key="7">
    <source>
        <dbReference type="Pfam" id="PF05175"/>
    </source>
</evidence>
<evidence type="ECO:0000256" key="3">
    <source>
        <dbReference type="ARBA" id="ARBA00022679"/>
    </source>
</evidence>
<evidence type="ECO:0000256" key="1">
    <source>
        <dbReference type="ARBA" id="ARBA00022490"/>
    </source>
</evidence>
<evidence type="ECO:0000256" key="6">
    <source>
        <dbReference type="HAMAP-Rule" id="MF_01872"/>
    </source>
</evidence>
<comment type="subcellular location">
    <subcellularLocation>
        <location evidence="6">Cytoplasm</location>
    </subcellularLocation>
</comment>
<dbReference type="PANTHER" id="PTHR47739:SF1">
    <property type="entry name" value="TRNA1(VAL) (ADENINE(37)-N6)-METHYLTRANSFERASE"/>
    <property type="match status" value="1"/>
</dbReference>
<dbReference type="InterPro" id="IPR029063">
    <property type="entry name" value="SAM-dependent_MTases_sf"/>
</dbReference>
<keyword evidence="4 6" id="KW-0949">S-adenosyl-L-methionine</keyword>
<gene>
    <name evidence="8" type="ORF">BDD43_2533</name>
</gene>
<dbReference type="CDD" id="cd02440">
    <property type="entry name" value="AdoMet_MTases"/>
    <property type="match status" value="1"/>
</dbReference>
<comment type="function">
    <text evidence="6">Specifically methylates the adenine in position 37 of tRNA(1)(Val) (anticodon cmo5UAC).</text>
</comment>
<keyword evidence="9" id="KW-1185">Reference proteome</keyword>
<dbReference type="RefSeq" id="WP_262707411.1">
    <property type="nucleotide sequence ID" value="NZ_RBKU01000001.1"/>
</dbReference>
<dbReference type="GO" id="GO:0003676">
    <property type="term" value="F:nucleic acid binding"/>
    <property type="evidence" value="ECO:0007669"/>
    <property type="project" value="InterPro"/>
</dbReference>
<keyword evidence="5 6" id="KW-0819">tRNA processing</keyword>
<comment type="caution">
    <text evidence="8">The sequence shown here is derived from an EMBL/GenBank/DDBJ whole genome shotgun (WGS) entry which is preliminary data.</text>
</comment>
<name>A0A495J0A2_9SPHI</name>
<dbReference type="InterPro" id="IPR022882">
    <property type="entry name" value="tRNA_adenine-N6_MeTrfase"/>
</dbReference>
<dbReference type="GO" id="GO:0016430">
    <property type="term" value="F:tRNA (adenine-N6)-methyltransferase activity"/>
    <property type="evidence" value="ECO:0007669"/>
    <property type="project" value="UniProtKB-UniRule"/>
</dbReference>
<comment type="catalytic activity">
    <reaction evidence="6">
        <text>adenosine(37) in tRNA1(Val) + S-adenosyl-L-methionine = N(6)-methyladenosine(37) in tRNA1(Val) + S-adenosyl-L-homocysteine + H(+)</text>
        <dbReference type="Rhea" id="RHEA:43160"/>
        <dbReference type="Rhea" id="RHEA-COMP:10369"/>
        <dbReference type="Rhea" id="RHEA-COMP:10370"/>
        <dbReference type="ChEBI" id="CHEBI:15378"/>
        <dbReference type="ChEBI" id="CHEBI:57856"/>
        <dbReference type="ChEBI" id="CHEBI:59789"/>
        <dbReference type="ChEBI" id="CHEBI:74411"/>
        <dbReference type="ChEBI" id="CHEBI:74449"/>
        <dbReference type="EC" id="2.1.1.223"/>
    </reaction>
</comment>
<proteinExistence type="inferred from homology"/>
<sequence>MLFKFKQFEVEQSGCAMKINTDGVLLGCLAGTGQPQTILDIGTGTGVIAMMMAQRFPDAIIDAVEIDTSAAQTAQKNFKGSVFANRLNVYPVGFEEYFTTYPQSKYNVIVSNPPFYINSLEAAATKTNLAKHTDGFFFETLIKVVSTHLTSNGLCWLVLPISTAVLVKQLCLQNGLFVQQVIAIQSFAHSEPHRQIIAFGLTETEIVQQQFVIYDAPKVYSGQYQQCLRDFFTIF</sequence>
<evidence type="ECO:0000313" key="9">
    <source>
        <dbReference type="Proteomes" id="UP000268007"/>
    </source>
</evidence>
<dbReference type="SUPFAM" id="SSF53335">
    <property type="entry name" value="S-adenosyl-L-methionine-dependent methyltransferases"/>
    <property type="match status" value="1"/>
</dbReference>
<dbReference type="Pfam" id="PF05175">
    <property type="entry name" value="MTS"/>
    <property type="match status" value="1"/>
</dbReference>
<dbReference type="Gene3D" id="3.40.50.150">
    <property type="entry name" value="Vaccinia Virus protein VP39"/>
    <property type="match status" value="1"/>
</dbReference>
<dbReference type="Proteomes" id="UP000268007">
    <property type="component" value="Unassembled WGS sequence"/>
</dbReference>
<feature type="domain" description="Methyltransferase small" evidence="7">
    <location>
        <begin position="24"/>
        <end position="158"/>
    </location>
</feature>